<dbReference type="Gene3D" id="3.40.50.720">
    <property type="entry name" value="NAD(P)-binding Rossmann-like Domain"/>
    <property type="match status" value="1"/>
</dbReference>
<dbReference type="PANTHER" id="PTHR22604">
    <property type="entry name" value="OXIDOREDUCTASES"/>
    <property type="match status" value="1"/>
</dbReference>
<dbReference type="Gene3D" id="3.30.360.10">
    <property type="entry name" value="Dihydrodipicolinate Reductase, domain 2"/>
    <property type="match status" value="1"/>
</dbReference>
<dbReference type="Pfam" id="PF01408">
    <property type="entry name" value="GFO_IDH_MocA"/>
    <property type="match status" value="1"/>
</dbReference>
<keyword evidence="6" id="KW-1185">Reference proteome</keyword>
<dbReference type="InterPro" id="IPR000683">
    <property type="entry name" value="Gfo/Idh/MocA-like_OxRdtase_N"/>
</dbReference>
<dbReference type="STRING" id="1212491.LFA_0568"/>
<reference evidence="6" key="1">
    <citation type="submission" date="2014-09" db="EMBL/GenBank/DDBJ databases">
        <authorList>
            <person name="Gomez-Valero L."/>
        </authorList>
    </citation>
    <scope>NUCLEOTIDE SEQUENCE [LARGE SCALE GENOMIC DNA]</scope>
    <source>
        <strain evidence="6">ATCC700992</strain>
    </source>
</reference>
<dbReference type="SUPFAM" id="SSF51735">
    <property type="entry name" value="NAD(P)-binding Rossmann-fold domains"/>
    <property type="match status" value="1"/>
</dbReference>
<feature type="domain" description="GFO/IDH/MocA-like oxidoreductase" evidence="4">
    <location>
        <begin position="136"/>
        <end position="245"/>
    </location>
</feature>
<evidence type="ECO:0000313" key="5">
    <source>
        <dbReference type="EMBL" id="CEG56022.1"/>
    </source>
</evidence>
<dbReference type="EMBL" id="LN614827">
    <property type="protein sequence ID" value="CEG56022.1"/>
    <property type="molecule type" value="Genomic_DNA"/>
</dbReference>
<dbReference type="HOGENOM" id="CLU_023194_7_2_6"/>
<organism evidence="5 6">
    <name type="scientific">Legionella fallonii LLAP-10</name>
    <dbReference type="NCBI Taxonomy" id="1212491"/>
    <lineage>
        <taxon>Bacteria</taxon>
        <taxon>Pseudomonadati</taxon>
        <taxon>Pseudomonadota</taxon>
        <taxon>Gammaproteobacteria</taxon>
        <taxon>Legionellales</taxon>
        <taxon>Legionellaceae</taxon>
        <taxon>Legionella</taxon>
    </lineage>
</organism>
<dbReference type="InterPro" id="IPR036291">
    <property type="entry name" value="NAD(P)-bd_dom_sf"/>
</dbReference>
<evidence type="ECO:0000313" key="6">
    <source>
        <dbReference type="Proteomes" id="UP000032430"/>
    </source>
</evidence>
<accession>A0A098G0I4</accession>
<dbReference type="Proteomes" id="UP000032430">
    <property type="component" value="Chromosome I"/>
</dbReference>
<dbReference type="GO" id="GO:0016491">
    <property type="term" value="F:oxidoreductase activity"/>
    <property type="evidence" value="ECO:0007669"/>
    <property type="project" value="UniProtKB-KW"/>
</dbReference>
<feature type="domain" description="Gfo/Idh/MocA-like oxidoreductase N-terminal" evidence="3">
    <location>
        <begin position="7"/>
        <end position="124"/>
    </location>
</feature>
<dbReference type="SUPFAM" id="SSF55347">
    <property type="entry name" value="Glyceraldehyde-3-phosphate dehydrogenase-like, C-terminal domain"/>
    <property type="match status" value="1"/>
</dbReference>
<evidence type="ECO:0000259" key="3">
    <source>
        <dbReference type="Pfam" id="PF01408"/>
    </source>
</evidence>
<dbReference type="OrthoDB" id="9781031at2"/>
<comment type="similarity">
    <text evidence="1">Belongs to the Gfo/Idh/MocA family.</text>
</comment>
<dbReference type="GO" id="GO:0000166">
    <property type="term" value="F:nucleotide binding"/>
    <property type="evidence" value="ECO:0007669"/>
    <property type="project" value="InterPro"/>
</dbReference>
<dbReference type="InterPro" id="IPR055170">
    <property type="entry name" value="GFO_IDH_MocA-like_dom"/>
</dbReference>
<gene>
    <name evidence="5" type="ORF">LFA_0568</name>
</gene>
<dbReference type="KEGG" id="lfa:LFA_0568"/>
<dbReference type="InterPro" id="IPR050984">
    <property type="entry name" value="Gfo/Idh/MocA_domain"/>
</dbReference>
<evidence type="ECO:0000256" key="2">
    <source>
        <dbReference type="ARBA" id="ARBA00023002"/>
    </source>
</evidence>
<proteinExistence type="inferred from homology"/>
<dbReference type="Pfam" id="PF22725">
    <property type="entry name" value="GFO_IDH_MocA_C3"/>
    <property type="match status" value="1"/>
</dbReference>
<dbReference type="RefSeq" id="WP_045094781.1">
    <property type="nucleotide sequence ID" value="NZ_LN614827.1"/>
</dbReference>
<evidence type="ECO:0000259" key="4">
    <source>
        <dbReference type="Pfam" id="PF22725"/>
    </source>
</evidence>
<evidence type="ECO:0000256" key="1">
    <source>
        <dbReference type="ARBA" id="ARBA00010928"/>
    </source>
</evidence>
<dbReference type="AlphaFoldDB" id="A0A098G0I4"/>
<sequence length="338" mass="37543">MTLGKEVNWGILGTSFISEVMAKAIHTSETGQLIAVGSRSLASAQRFAHEFTIPKAYDDFQSLLDDRDIDVVYIGLPNHLHKEWIIRAARAGKHILCEKPLVLNAAEAREVMAVIEETQVFCMEALMYRCHPLTAQLCEIIQSGILGTIRLYTATYTANIAQVANPIAGGSIRNLGCYPISLIRLLARAEPVEIIATGRCDIKKQTDNQASALLKFADDAMAVVSTADDWEMSWQFDVYGTDGSLKVLTNPWLPDNENKYLIQSYTENNAKETTITADQPLYSYQIDVVNNQILNRSSNENLGISLTDSLGNLIVLETWLNQVKGEGVLWPNRRYCGV</sequence>
<name>A0A098G0I4_9GAMM</name>
<protein>
    <submittedName>
        <fullName evidence="5">Uncharacterized protein</fullName>
    </submittedName>
</protein>
<keyword evidence="2" id="KW-0560">Oxidoreductase</keyword>
<dbReference type="PANTHER" id="PTHR22604:SF105">
    <property type="entry name" value="TRANS-1,2-DIHYDROBENZENE-1,2-DIOL DEHYDROGENASE"/>
    <property type="match status" value="1"/>
</dbReference>